<feature type="region of interest" description="Disordered" evidence="1">
    <location>
        <begin position="60"/>
        <end position="102"/>
    </location>
</feature>
<name>A0A917YZG5_9ACTN</name>
<evidence type="ECO:0000313" key="3">
    <source>
        <dbReference type="Proteomes" id="UP000646523"/>
    </source>
</evidence>
<organism evidence="2 3">
    <name type="scientific">Nonomuraea cavernae</name>
    <dbReference type="NCBI Taxonomy" id="2045107"/>
    <lineage>
        <taxon>Bacteria</taxon>
        <taxon>Bacillati</taxon>
        <taxon>Actinomycetota</taxon>
        <taxon>Actinomycetes</taxon>
        <taxon>Streptosporangiales</taxon>
        <taxon>Streptosporangiaceae</taxon>
        <taxon>Nonomuraea</taxon>
    </lineage>
</organism>
<dbReference type="EMBL" id="BMNH01000009">
    <property type="protein sequence ID" value="GGO70965.1"/>
    <property type="molecule type" value="Genomic_DNA"/>
</dbReference>
<keyword evidence="3" id="KW-1185">Reference proteome</keyword>
<evidence type="ECO:0000313" key="2">
    <source>
        <dbReference type="EMBL" id="GGO70965.1"/>
    </source>
</evidence>
<sequence>MALSRGSPRVGVADHPALWSPDLPRRAFAGPTRSPGRLVRSEGYRIASDLQLGDKTKPVEWAVSSPEGDGGERRSRRVPLAASGATGTERRRVGVSAGGKCR</sequence>
<proteinExistence type="predicted"/>
<evidence type="ECO:0000256" key="1">
    <source>
        <dbReference type="SAM" id="MobiDB-lite"/>
    </source>
</evidence>
<protein>
    <submittedName>
        <fullName evidence="2">Uncharacterized protein</fullName>
    </submittedName>
</protein>
<comment type="caution">
    <text evidence="2">The sequence shown here is derived from an EMBL/GenBank/DDBJ whole genome shotgun (WGS) entry which is preliminary data.</text>
</comment>
<reference evidence="2" key="1">
    <citation type="journal article" date="2014" name="Int. J. Syst. Evol. Microbiol.">
        <title>Complete genome sequence of Corynebacterium casei LMG S-19264T (=DSM 44701T), isolated from a smear-ripened cheese.</title>
        <authorList>
            <consortium name="US DOE Joint Genome Institute (JGI-PGF)"/>
            <person name="Walter F."/>
            <person name="Albersmeier A."/>
            <person name="Kalinowski J."/>
            <person name="Ruckert C."/>
        </authorList>
    </citation>
    <scope>NUCLEOTIDE SEQUENCE</scope>
    <source>
        <strain evidence="2">CGMCC 4.7368</strain>
    </source>
</reference>
<dbReference type="AlphaFoldDB" id="A0A917YZG5"/>
<accession>A0A917YZG5</accession>
<dbReference type="Proteomes" id="UP000646523">
    <property type="component" value="Unassembled WGS sequence"/>
</dbReference>
<reference evidence="2" key="2">
    <citation type="submission" date="2020-09" db="EMBL/GenBank/DDBJ databases">
        <authorList>
            <person name="Sun Q."/>
            <person name="Zhou Y."/>
        </authorList>
    </citation>
    <scope>NUCLEOTIDE SEQUENCE</scope>
    <source>
        <strain evidence="2">CGMCC 4.7368</strain>
    </source>
</reference>
<gene>
    <name evidence="2" type="ORF">GCM10012289_35630</name>
</gene>